<evidence type="ECO:0000313" key="3">
    <source>
        <dbReference type="Proteomes" id="UP001295684"/>
    </source>
</evidence>
<feature type="compositionally biased region" description="Basic residues" evidence="1">
    <location>
        <begin position="271"/>
        <end position="281"/>
    </location>
</feature>
<feature type="region of interest" description="Disordered" evidence="1">
    <location>
        <begin position="492"/>
        <end position="514"/>
    </location>
</feature>
<reference evidence="2" key="1">
    <citation type="submission" date="2023-07" db="EMBL/GenBank/DDBJ databases">
        <authorList>
            <consortium name="AG Swart"/>
            <person name="Singh M."/>
            <person name="Singh A."/>
            <person name="Seah K."/>
            <person name="Emmerich C."/>
        </authorList>
    </citation>
    <scope>NUCLEOTIDE SEQUENCE</scope>
    <source>
        <strain evidence="2">DP1</strain>
    </source>
</reference>
<feature type="compositionally biased region" description="Polar residues" evidence="1">
    <location>
        <begin position="434"/>
        <end position="446"/>
    </location>
</feature>
<comment type="caution">
    <text evidence="2">The sequence shown here is derived from an EMBL/GenBank/DDBJ whole genome shotgun (WGS) entry which is preliminary data.</text>
</comment>
<feature type="compositionally biased region" description="Basic and acidic residues" evidence="1">
    <location>
        <begin position="492"/>
        <end position="503"/>
    </location>
</feature>
<feature type="compositionally biased region" description="Basic and acidic residues" evidence="1">
    <location>
        <begin position="406"/>
        <end position="421"/>
    </location>
</feature>
<gene>
    <name evidence="2" type="ORF">ECRASSUSDP1_LOCUS2892</name>
</gene>
<feature type="region of interest" description="Disordered" evidence="1">
    <location>
        <begin position="385"/>
        <end position="463"/>
    </location>
</feature>
<evidence type="ECO:0000256" key="1">
    <source>
        <dbReference type="SAM" id="MobiDB-lite"/>
    </source>
</evidence>
<keyword evidence="3" id="KW-1185">Reference proteome</keyword>
<dbReference type="AlphaFoldDB" id="A0AAD1U405"/>
<feature type="region of interest" description="Disordered" evidence="1">
    <location>
        <begin position="27"/>
        <end position="47"/>
    </location>
</feature>
<dbReference type="Proteomes" id="UP001295684">
    <property type="component" value="Unassembled WGS sequence"/>
</dbReference>
<dbReference type="EMBL" id="CAMPGE010002770">
    <property type="protein sequence ID" value="CAI2361581.1"/>
    <property type="molecule type" value="Genomic_DNA"/>
</dbReference>
<sequence>MDTDHDHYDSNFNEEFSHQEFLLEHKRQYKREQRRTSRKRPLSRSKRVRGELWDHSIEGKYYDKKSGGMILTTRKPYKPSFDNRDVYHDNTPTKMHTLPKRCSGALDTNCTSINMSNQCNRAIDSKSKGLKPRISEEISGIECDLSNMQEDSCFEERNLEQIDPNFSEDCQFRDIPTRVSNGAIHFHPIYKKAPIVDQTKALDQIFAQGIDLNDEFAQINAEENLQKEIYRFHNGSRSSNSLSNFSDSENEQRQFIRQNLANNDCRTPTPNKKRSAKRRRKEAQVRMRGLSICSSCEDCSSQGFGTPDSNQEDMSFDNDDDIIRKEIREDINGFLNAPKLKRCKFNPTQVIKRHDIYDFSDSSSNTPLSPTLNPEEILKSIADTKFEPNPCDNEEDMPLIPSTKHKTPEKSSRQKYLDQKYGRPTGHPVRNLSKDFSSPGFTNKSESLLKAPNKGSSAVGESLGQKGNLERGFGMGYYGTNELSYLSDAITETERSEEDRFNDISDSDSSSQNALPLHLNAQTSITETEIIGVEEKLRRLNLEDQ</sequence>
<protein>
    <submittedName>
        <fullName evidence="2">Uncharacterized protein</fullName>
    </submittedName>
</protein>
<feature type="region of interest" description="Disordered" evidence="1">
    <location>
        <begin position="262"/>
        <end position="281"/>
    </location>
</feature>
<evidence type="ECO:0000313" key="2">
    <source>
        <dbReference type="EMBL" id="CAI2361581.1"/>
    </source>
</evidence>
<organism evidence="2 3">
    <name type="scientific">Euplotes crassus</name>
    <dbReference type="NCBI Taxonomy" id="5936"/>
    <lineage>
        <taxon>Eukaryota</taxon>
        <taxon>Sar</taxon>
        <taxon>Alveolata</taxon>
        <taxon>Ciliophora</taxon>
        <taxon>Intramacronucleata</taxon>
        <taxon>Spirotrichea</taxon>
        <taxon>Hypotrichia</taxon>
        <taxon>Euplotida</taxon>
        <taxon>Euplotidae</taxon>
        <taxon>Moneuplotes</taxon>
    </lineage>
</organism>
<name>A0AAD1U405_EUPCR</name>
<accession>A0AAD1U405</accession>
<feature type="compositionally biased region" description="Basic residues" evidence="1">
    <location>
        <begin position="36"/>
        <end position="47"/>
    </location>
</feature>
<proteinExistence type="predicted"/>